<organism evidence="1 2">
    <name type="scientific">Moritella viscosa</name>
    <dbReference type="NCBI Taxonomy" id="80854"/>
    <lineage>
        <taxon>Bacteria</taxon>
        <taxon>Pseudomonadati</taxon>
        <taxon>Pseudomonadota</taxon>
        <taxon>Gammaproteobacteria</taxon>
        <taxon>Alteromonadales</taxon>
        <taxon>Moritellaceae</taxon>
        <taxon>Moritella</taxon>
    </lineage>
</organism>
<proteinExistence type="predicted"/>
<gene>
    <name evidence="1" type="ORF">MT2528_4375</name>
</gene>
<dbReference type="Proteomes" id="UP000182660">
    <property type="component" value="Unassembled WGS sequence"/>
</dbReference>
<evidence type="ECO:0000313" key="2">
    <source>
        <dbReference type="Proteomes" id="UP000182660"/>
    </source>
</evidence>
<keyword evidence="2" id="KW-1185">Reference proteome</keyword>
<protein>
    <submittedName>
        <fullName evidence="1">Glucose-6-phosphate isomerase-Phosphoglucose isomerase-Phosphohexose isomerase</fullName>
    </submittedName>
</protein>
<dbReference type="EMBL" id="FPLJ01000132">
    <property type="protein sequence ID" value="SGZ02362.1"/>
    <property type="molecule type" value="Genomic_DNA"/>
</dbReference>
<evidence type="ECO:0000313" key="1">
    <source>
        <dbReference type="EMBL" id="SGZ02362.1"/>
    </source>
</evidence>
<sequence length="76" mass="8689">MSYGSSKKILKDGSIREYPQILLTIRLGGKTKKFRKLYTIHSDSFGHCRTTREQAIKKLTILGNSYADSIELVHFV</sequence>
<reference evidence="1 2" key="1">
    <citation type="submission" date="2016-11" db="EMBL/GenBank/DDBJ databases">
        <authorList>
            <person name="Klemetsen T."/>
        </authorList>
    </citation>
    <scope>NUCLEOTIDE SEQUENCE [LARGE SCALE GENOMIC DNA]</scope>
    <source>
        <strain evidence="1">MT 2528</strain>
    </source>
</reference>
<accession>A0ABY1HMQ5</accession>
<comment type="caution">
    <text evidence="1">The sequence shown here is derived from an EMBL/GenBank/DDBJ whole genome shotgun (WGS) entry which is preliminary data.</text>
</comment>
<dbReference type="GO" id="GO:0016853">
    <property type="term" value="F:isomerase activity"/>
    <property type="evidence" value="ECO:0007669"/>
    <property type="project" value="UniProtKB-KW"/>
</dbReference>
<name>A0ABY1HMQ5_9GAMM</name>
<keyword evidence="1" id="KW-0413">Isomerase</keyword>